<dbReference type="SUPFAM" id="SSF48498">
    <property type="entry name" value="Tetracyclin repressor-like, C-terminal domain"/>
    <property type="match status" value="1"/>
</dbReference>
<keyword evidence="5" id="KW-1185">Reference proteome</keyword>
<evidence type="ECO:0000313" key="4">
    <source>
        <dbReference type="EMBL" id="MDQ0649497.1"/>
    </source>
</evidence>
<sequence>MQSETPSTTRTGMRERILEATNGVFYAHGIRATSADRIIEQVGITKVTFYRHFPSKSDLVVAYLEVQAAREQAWFTGVRVAGDPRASLRAIAEGIGAASCSPGFRGCAFINAAAEFSDPDDPVRGVVARHRRWMLDEFTSIAAEAGVEDAEAAGRRLMMLRDGAMVNGYLGDAASVADALWPSFGAVLATASKRREA</sequence>
<reference evidence="4 5" key="1">
    <citation type="submission" date="2023-07" db="EMBL/GenBank/DDBJ databases">
        <title>Comparative genomics of wheat-associated soil bacteria to identify genetic determinants of phenazine resistance.</title>
        <authorList>
            <person name="Mouncey N."/>
        </authorList>
    </citation>
    <scope>NUCLEOTIDE SEQUENCE [LARGE SCALE GENOMIC DNA]</scope>
    <source>
        <strain evidence="4 5">W4I9-1</strain>
    </source>
</reference>
<proteinExistence type="predicted"/>
<evidence type="ECO:0000313" key="5">
    <source>
        <dbReference type="Proteomes" id="UP001244427"/>
    </source>
</evidence>
<gene>
    <name evidence="4" type="ORF">QFZ53_003693</name>
</gene>
<dbReference type="AlphaFoldDB" id="A0AAW8F2N4"/>
<keyword evidence="1 2" id="KW-0238">DNA-binding</keyword>
<evidence type="ECO:0000256" key="1">
    <source>
        <dbReference type="ARBA" id="ARBA00023125"/>
    </source>
</evidence>
<dbReference type="InterPro" id="IPR036271">
    <property type="entry name" value="Tet_transcr_reg_TetR-rel_C_sf"/>
</dbReference>
<accession>A0AAW8F2N4</accession>
<dbReference type="GO" id="GO:0003700">
    <property type="term" value="F:DNA-binding transcription factor activity"/>
    <property type="evidence" value="ECO:0007669"/>
    <property type="project" value="TreeGrafter"/>
</dbReference>
<dbReference type="Pfam" id="PF00440">
    <property type="entry name" value="TetR_N"/>
    <property type="match status" value="1"/>
</dbReference>
<name>A0AAW8F2N4_9MICO</name>
<feature type="DNA-binding region" description="H-T-H motif" evidence="2">
    <location>
        <begin position="34"/>
        <end position="53"/>
    </location>
</feature>
<dbReference type="PROSITE" id="PS50977">
    <property type="entry name" value="HTH_TETR_2"/>
    <property type="match status" value="1"/>
</dbReference>
<dbReference type="InterPro" id="IPR009057">
    <property type="entry name" value="Homeodomain-like_sf"/>
</dbReference>
<dbReference type="SUPFAM" id="SSF46689">
    <property type="entry name" value="Homeodomain-like"/>
    <property type="match status" value="1"/>
</dbReference>
<evidence type="ECO:0000259" key="3">
    <source>
        <dbReference type="PROSITE" id="PS50977"/>
    </source>
</evidence>
<dbReference type="PANTHER" id="PTHR30055:SF200">
    <property type="entry name" value="HTH-TYPE TRANSCRIPTIONAL REPRESSOR BDCR"/>
    <property type="match status" value="1"/>
</dbReference>
<dbReference type="PANTHER" id="PTHR30055">
    <property type="entry name" value="HTH-TYPE TRANSCRIPTIONAL REGULATOR RUTR"/>
    <property type="match status" value="1"/>
</dbReference>
<dbReference type="InterPro" id="IPR001647">
    <property type="entry name" value="HTH_TetR"/>
</dbReference>
<dbReference type="RefSeq" id="WP_292909537.1">
    <property type="nucleotide sequence ID" value="NZ_JAUSXV010000001.1"/>
</dbReference>
<dbReference type="Proteomes" id="UP001244427">
    <property type="component" value="Unassembled WGS sequence"/>
</dbReference>
<dbReference type="EMBL" id="JAUSXV010000001">
    <property type="protein sequence ID" value="MDQ0649497.1"/>
    <property type="molecule type" value="Genomic_DNA"/>
</dbReference>
<feature type="domain" description="HTH tetR-type" evidence="3">
    <location>
        <begin position="11"/>
        <end position="71"/>
    </location>
</feature>
<comment type="caution">
    <text evidence="4">The sequence shown here is derived from an EMBL/GenBank/DDBJ whole genome shotgun (WGS) entry which is preliminary data.</text>
</comment>
<dbReference type="PRINTS" id="PR00455">
    <property type="entry name" value="HTHTETR"/>
</dbReference>
<protein>
    <submittedName>
        <fullName evidence="4">AcrR family transcriptional regulator</fullName>
    </submittedName>
</protein>
<evidence type="ECO:0000256" key="2">
    <source>
        <dbReference type="PROSITE-ProRule" id="PRU00335"/>
    </source>
</evidence>
<dbReference type="GO" id="GO:0000976">
    <property type="term" value="F:transcription cis-regulatory region binding"/>
    <property type="evidence" value="ECO:0007669"/>
    <property type="project" value="TreeGrafter"/>
</dbReference>
<dbReference type="InterPro" id="IPR050109">
    <property type="entry name" value="HTH-type_TetR-like_transc_reg"/>
</dbReference>
<dbReference type="Gene3D" id="1.10.357.10">
    <property type="entry name" value="Tetracycline Repressor, domain 2"/>
    <property type="match status" value="1"/>
</dbReference>
<organism evidence="4 5">
    <name type="scientific">Microbacterium natoriense</name>
    <dbReference type="NCBI Taxonomy" id="284570"/>
    <lineage>
        <taxon>Bacteria</taxon>
        <taxon>Bacillati</taxon>
        <taxon>Actinomycetota</taxon>
        <taxon>Actinomycetes</taxon>
        <taxon>Micrococcales</taxon>
        <taxon>Microbacteriaceae</taxon>
        <taxon>Microbacterium</taxon>
    </lineage>
</organism>